<dbReference type="InterPro" id="IPR032508">
    <property type="entry name" value="FecR_C"/>
</dbReference>
<evidence type="ECO:0000259" key="1">
    <source>
        <dbReference type="Pfam" id="PF04773"/>
    </source>
</evidence>
<sequence>MPSRAEILFHKILTNTATPAEREELYNIMQMPPGEEQLKHQITALLESPKEMQDLSDIEMESMLQAIYAVEKEPLAEKRIPTIFRLGWWAAAAMLLGMLTFLPFRKNSQPTPVAKIENLQPGGNKAVLTLANGQQVILDSAGNQQIAQQHTTLVQQQGQLIYQSQSRESLSGYNTLTTPRGGQFKVILPDGTTVWLNAVSSLHYPLSFGMNRTVELSGEAYFEVASNPNKPFKVKTATGQTIEVLGTTFNVNAYTDEVSTQTTLVSGAVAITDGNKRLELKPGQAAKTIKDREGIELVTNAEIAQATAWKNGLFDFNKMPIKAVMQQLSRWYNIEVSYDDKIPDIIFWGRMDRNLPLQDVLLILEKSDVHFRIENNGSKLIVIP</sequence>
<dbReference type="GO" id="GO:0016989">
    <property type="term" value="F:sigma factor antagonist activity"/>
    <property type="evidence" value="ECO:0007669"/>
    <property type="project" value="TreeGrafter"/>
</dbReference>
<proteinExistence type="predicted"/>
<dbReference type="PANTHER" id="PTHR30273">
    <property type="entry name" value="PERIPLASMIC SIGNAL SENSOR AND SIGMA FACTOR ACTIVATOR FECR-RELATED"/>
    <property type="match status" value="1"/>
</dbReference>
<feature type="domain" description="FecR protein" evidence="1">
    <location>
        <begin position="175"/>
        <end position="269"/>
    </location>
</feature>
<dbReference type="Pfam" id="PF16344">
    <property type="entry name" value="FecR_C"/>
    <property type="match status" value="1"/>
</dbReference>
<gene>
    <name evidence="3" type="ORF">DVR12_19040</name>
</gene>
<protein>
    <submittedName>
        <fullName evidence="3">FecR family protein</fullName>
    </submittedName>
</protein>
<dbReference type="OrthoDB" id="646755at2"/>
<dbReference type="InterPro" id="IPR006860">
    <property type="entry name" value="FecR"/>
</dbReference>
<dbReference type="EMBL" id="QPMM01000010">
    <property type="protein sequence ID" value="RFS20658.1"/>
    <property type="molecule type" value="Genomic_DNA"/>
</dbReference>
<comment type="caution">
    <text evidence="3">The sequence shown here is derived from an EMBL/GenBank/DDBJ whole genome shotgun (WGS) entry which is preliminary data.</text>
</comment>
<evidence type="ECO:0000313" key="4">
    <source>
        <dbReference type="Proteomes" id="UP000260644"/>
    </source>
</evidence>
<dbReference type="Proteomes" id="UP000260644">
    <property type="component" value="Unassembled WGS sequence"/>
</dbReference>
<evidence type="ECO:0000313" key="3">
    <source>
        <dbReference type="EMBL" id="RFS20658.1"/>
    </source>
</evidence>
<feature type="domain" description="Protein FecR C-terminal" evidence="2">
    <location>
        <begin position="314"/>
        <end position="376"/>
    </location>
</feature>
<dbReference type="AlphaFoldDB" id="A0A3E1Y6Y8"/>
<dbReference type="Pfam" id="PF04773">
    <property type="entry name" value="FecR"/>
    <property type="match status" value="1"/>
</dbReference>
<dbReference type="PANTHER" id="PTHR30273:SF2">
    <property type="entry name" value="PROTEIN FECR"/>
    <property type="match status" value="1"/>
</dbReference>
<dbReference type="Gene3D" id="3.55.50.30">
    <property type="match status" value="1"/>
</dbReference>
<organism evidence="3 4">
    <name type="scientific">Chitinophaga silvatica</name>
    <dbReference type="NCBI Taxonomy" id="2282649"/>
    <lineage>
        <taxon>Bacteria</taxon>
        <taxon>Pseudomonadati</taxon>
        <taxon>Bacteroidota</taxon>
        <taxon>Chitinophagia</taxon>
        <taxon>Chitinophagales</taxon>
        <taxon>Chitinophagaceae</taxon>
        <taxon>Chitinophaga</taxon>
    </lineage>
</organism>
<name>A0A3E1Y6Y8_9BACT</name>
<dbReference type="RefSeq" id="WP_116977376.1">
    <property type="nucleotide sequence ID" value="NZ_QPMM01000010.1"/>
</dbReference>
<dbReference type="Gene3D" id="2.60.120.1440">
    <property type="match status" value="1"/>
</dbReference>
<reference evidence="3 4" key="1">
    <citation type="submission" date="2018-07" db="EMBL/GenBank/DDBJ databases">
        <title>Chitinophaga K2CV101002-2 sp. nov., isolated from a monsoon evergreen broad-leaved forest soil.</title>
        <authorList>
            <person name="Lv Y."/>
        </authorList>
    </citation>
    <scope>NUCLEOTIDE SEQUENCE [LARGE SCALE GENOMIC DNA]</scope>
    <source>
        <strain evidence="3 4">GDMCC 1.1288</strain>
    </source>
</reference>
<keyword evidence="4" id="KW-1185">Reference proteome</keyword>
<accession>A0A3E1Y6Y8</accession>
<evidence type="ECO:0000259" key="2">
    <source>
        <dbReference type="Pfam" id="PF16344"/>
    </source>
</evidence>
<dbReference type="PIRSF" id="PIRSF018266">
    <property type="entry name" value="FecR"/>
    <property type="match status" value="1"/>
</dbReference>
<dbReference type="InterPro" id="IPR012373">
    <property type="entry name" value="Ferrdict_sens_TM"/>
</dbReference>